<dbReference type="EMBL" id="JAERRB010000001">
    <property type="protein sequence ID" value="MBL0740115.1"/>
    <property type="molecule type" value="Genomic_DNA"/>
</dbReference>
<dbReference type="Gene3D" id="1.10.490.10">
    <property type="entry name" value="Globins"/>
    <property type="match status" value="1"/>
</dbReference>
<keyword evidence="2" id="KW-0349">Heme</keyword>
<dbReference type="CDD" id="cd08916">
    <property type="entry name" value="TrHb3_P"/>
    <property type="match status" value="1"/>
</dbReference>
<evidence type="ECO:0000256" key="4">
    <source>
        <dbReference type="ARBA" id="ARBA00023004"/>
    </source>
</evidence>
<evidence type="ECO:0000256" key="2">
    <source>
        <dbReference type="ARBA" id="ARBA00022617"/>
    </source>
</evidence>
<name>A0ABS1KKX2_9BACT</name>
<protein>
    <submittedName>
        <fullName evidence="5">Group III truncated hemoglobin</fullName>
    </submittedName>
</protein>
<dbReference type="RefSeq" id="WP_202007153.1">
    <property type="nucleotide sequence ID" value="NZ_JAERRB010000001.1"/>
</dbReference>
<proteinExistence type="predicted"/>
<dbReference type="Pfam" id="PF01152">
    <property type="entry name" value="Bac_globin"/>
    <property type="match status" value="1"/>
</dbReference>
<dbReference type="InterPro" id="IPR012292">
    <property type="entry name" value="Globin/Proto"/>
</dbReference>
<accession>A0ABS1KKX2</accession>
<dbReference type="InterPro" id="IPR009050">
    <property type="entry name" value="Globin-like_sf"/>
</dbReference>
<keyword evidence="3" id="KW-0479">Metal-binding</keyword>
<dbReference type="SUPFAM" id="SSF46458">
    <property type="entry name" value="Globin-like"/>
    <property type="match status" value="1"/>
</dbReference>
<comment type="caution">
    <text evidence="5">The sequence shown here is derived from an EMBL/GenBank/DDBJ whole genome shotgun (WGS) entry which is preliminary data.</text>
</comment>
<sequence length="118" mass="13483">MNTDLHTRQDIENLITAFYARVAQDALLAPVFSHVDWPHHLPIMVNFWSSMLLGDQSYRGNPFQKHMHLPITAAHFTRWLQVFGETLDERYAGPVADEAKTRAASIATLFQHRLGLTV</sequence>
<gene>
    <name evidence="5" type="ORF">JI741_02740</name>
</gene>
<evidence type="ECO:0000256" key="1">
    <source>
        <dbReference type="ARBA" id="ARBA00022448"/>
    </source>
</evidence>
<evidence type="ECO:0000313" key="6">
    <source>
        <dbReference type="Proteomes" id="UP000613030"/>
    </source>
</evidence>
<dbReference type="Proteomes" id="UP000613030">
    <property type="component" value="Unassembled WGS sequence"/>
</dbReference>
<keyword evidence="1" id="KW-0813">Transport</keyword>
<evidence type="ECO:0000256" key="3">
    <source>
        <dbReference type="ARBA" id="ARBA00022723"/>
    </source>
</evidence>
<dbReference type="InterPro" id="IPR001486">
    <property type="entry name" value="Hemoglobin_trunc"/>
</dbReference>
<reference evidence="5 6" key="1">
    <citation type="submission" date="2021-01" db="EMBL/GenBank/DDBJ databases">
        <title>Chryseolinea sp. Jin1 Genome sequencing and assembly.</title>
        <authorList>
            <person name="Kim I."/>
        </authorList>
    </citation>
    <scope>NUCLEOTIDE SEQUENCE [LARGE SCALE GENOMIC DNA]</scope>
    <source>
        <strain evidence="5 6">Jin1</strain>
    </source>
</reference>
<organism evidence="5 6">
    <name type="scientific">Chryseolinea lacunae</name>
    <dbReference type="NCBI Taxonomy" id="2801331"/>
    <lineage>
        <taxon>Bacteria</taxon>
        <taxon>Pseudomonadati</taxon>
        <taxon>Bacteroidota</taxon>
        <taxon>Cytophagia</taxon>
        <taxon>Cytophagales</taxon>
        <taxon>Fulvivirgaceae</taxon>
        <taxon>Chryseolinea</taxon>
    </lineage>
</organism>
<keyword evidence="4" id="KW-0408">Iron</keyword>
<evidence type="ECO:0000313" key="5">
    <source>
        <dbReference type="EMBL" id="MBL0740115.1"/>
    </source>
</evidence>
<keyword evidence="6" id="KW-1185">Reference proteome</keyword>